<evidence type="ECO:0008006" key="5">
    <source>
        <dbReference type="Google" id="ProtNLM"/>
    </source>
</evidence>
<dbReference type="EMBL" id="JAACJJ010000043">
    <property type="protein sequence ID" value="KAF5315033.1"/>
    <property type="molecule type" value="Genomic_DNA"/>
</dbReference>
<reference evidence="3 4" key="1">
    <citation type="journal article" date="2020" name="ISME J.">
        <title>Uncovering the hidden diversity of litter-decomposition mechanisms in mushroom-forming fungi.</title>
        <authorList>
            <person name="Floudas D."/>
            <person name="Bentzer J."/>
            <person name="Ahren D."/>
            <person name="Johansson T."/>
            <person name="Persson P."/>
            <person name="Tunlid A."/>
        </authorList>
    </citation>
    <scope>NUCLEOTIDE SEQUENCE [LARGE SCALE GENOMIC DNA]</scope>
    <source>
        <strain evidence="3 4">CBS 101986</strain>
    </source>
</reference>
<feature type="compositionally biased region" description="Basic and acidic residues" evidence="1">
    <location>
        <begin position="560"/>
        <end position="570"/>
    </location>
</feature>
<sequence length="605" mass="68264">MPTWNEVLLFSLTPRLYFARIAIFSSLWLITASIQWLLFPIREPPIMFIMLFVLIIVHHMATLMSLKWFFGVVDLPLLALEASGVAFYGIGLNPLRSWIPETLTFHAVLVWMAFGSLVALFLLRIATIVRSKGRAFITPFDIFADQPLSRKRPSFINLLFGRSIWTVHFVGEQKQLRIFRGSLGLIFLCTLLFWILEKVIFEPMKETALGPIKEYRSRTPPVDFIEDIDNPVWNILFPVPLISGTYNPSISPDQFFQAVEVDALWSPEVDKNGTFPQCTNSSSIFYDNYGPDLYVYSFLCRKATLLDTNTGDKFWFLPDLLININFTMLAPGTPMANPTSIQKASHVVIGLSNSTDSVKNIIQRTIPFALIQGVNLAASIIPDIRQIYSNPALAAFGIFQMTSLFWESRIMATYPDPLVAFNKDVSTLRLFWQDNWSETRIIQDYRESSVIAGFANVGGLWTTLSGIFAIIFGASMLQILYGNKPLSIFGLAHAFNYQQMKEETLRLYPNILKEHQEGPHRGMLALLRDHLIDLSFIENDHELGPSQASTSAPANATDEEQQRVEEKISKIEGGAESVLESRPQLATKPSEVPSTSSVEIAEERA</sequence>
<keyword evidence="2" id="KW-0812">Transmembrane</keyword>
<dbReference type="OrthoDB" id="3227921at2759"/>
<protein>
    <recommendedName>
        <fullName evidence="5">Transmembrane protein</fullName>
    </recommendedName>
</protein>
<name>A0A8H5B1X1_9AGAR</name>
<feature type="transmembrane region" description="Helical" evidence="2">
    <location>
        <begin position="103"/>
        <end position="123"/>
    </location>
</feature>
<feature type="region of interest" description="Disordered" evidence="1">
    <location>
        <begin position="543"/>
        <end position="605"/>
    </location>
</feature>
<feature type="transmembrane region" description="Helical" evidence="2">
    <location>
        <begin position="46"/>
        <end position="70"/>
    </location>
</feature>
<accession>A0A8H5B1X1</accession>
<gene>
    <name evidence="3" type="ORF">D9619_007477</name>
</gene>
<evidence type="ECO:0000313" key="3">
    <source>
        <dbReference type="EMBL" id="KAF5315033.1"/>
    </source>
</evidence>
<evidence type="ECO:0000313" key="4">
    <source>
        <dbReference type="Proteomes" id="UP000567179"/>
    </source>
</evidence>
<feature type="transmembrane region" description="Helical" evidence="2">
    <location>
        <begin position="17"/>
        <end position="39"/>
    </location>
</feature>
<dbReference type="AlphaFoldDB" id="A0A8H5B1X1"/>
<keyword evidence="4" id="KW-1185">Reference proteome</keyword>
<keyword evidence="2" id="KW-0472">Membrane</keyword>
<dbReference type="Proteomes" id="UP000567179">
    <property type="component" value="Unassembled WGS sequence"/>
</dbReference>
<evidence type="ECO:0000256" key="1">
    <source>
        <dbReference type="SAM" id="MobiDB-lite"/>
    </source>
</evidence>
<proteinExistence type="predicted"/>
<evidence type="ECO:0000256" key="2">
    <source>
        <dbReference type="SAM" id="Phobius"/>
    </source>
</evidence>
<comment type="caution">
    <text evidence="3">The sequence shown here is derived from an EMBL/GenBank/DDBJ whole genome shotgun (WGS) entry which is preliminary data.</text>
</comment>
<feature type="transmembrane region" description="Helical" evidence="2">
    <location>
        <begin position="178"/>
        <end position="196"/>
    </location>
</feature>
<organism evidence="3 4">
    <name type="scientific">Psilocybe cf. subviscida</name>
    <dbReference type="NCBI Taxonomy" id="2480587"/>
    <lineage>
        <taxon>Eukaryota</taxon>
        <taxon>Fungi</taxon>
        <taxon>Dikarya</taxon>
        <taxon>Basidiomycota</taxon>
        <taxon>Agaricomycotina</taxon>
        <taxon>Agaricomycetes</taxon>
        <taxon>Agaricomycetidae</taxon>
        <taxon>Agaricales</taxon>
        <taxon>Agaricineae</taxon>
        <taxon>Strophariaceae</taxon>
        <taxon>Psilocybe</taxon>
    </lineage>
</organism>
<keyword evidence="2" id="KW-1133">Transmembrane helix</keyword>